<name>A0A7Y6EXZ5_9BACL</name>
<organism evidence="1 2">
    <name type="scientific">Paenibacillus xylanilyticus</name>
    <dbReference type="NCBI Taxonomy" id="248903"/>
    <lineage>
        <taxon>Bacteria</taxon>
        <taxon>Bacillati</taxon>
        <taxon>Bacillota</taxon>
        <taxon>Bacilli</taxon>
        <taxon>Bacillales</taxon>
        <taxon>Paenibacillaceae</taxon>
        <taxon>Paenibacillus</taxon>
    </lineage>
</organism>
<protein>
    <recommendedName>
        <fullName evidence="3">RNA polymerase sigma-70 region 4 domain-containing protein</fullName>
    </recommendedName>
</protein>
<reference evidence="1 2" key="1">
    <citation type="submission" date="2020-05" db="EMBL/GenBank/DDBJ databases">
        <title>Genome Sequencing of Type Strains.</title>
        <authorList>
            <person name="Lemaire J.F."/>
            <person name="Inderbitzin P."/>
            <person name="Gregorio O.A."/>
            <person name="Collins S.B."/>
            <person name="Wespe N."/>
            <person name="Knight-Connoni V."/>
        </authorList>
    </citation>
    <scope>NUCLEOTIDE SEQUENCE [LARGE SCALE GENOMIC DNA]</scope>
    <source>
        <strain evidence="1 2">LMG 21957</strain>
    </source>
</reference>
<evidence type="ECO:0000313" key="2">
    <source>
        <dbReference type="Proteomes" id="UP000526125"/>
    </source>
</evidence>
<sequence length="131" mass="14804">MGAVMIQMELIPSANDRDIDRVVELLTFDYPQWKATLKVLNNLEGVTAEQASKQASYSIQISAVETAINAIMDKEARDIINHKYVKATRRKYTVARFRNEGLSESTVDRRIKKGLKSIANTLKDCGMLWPS</sequence>
<evidence type="ECO:0000313" key="1">
    <source>
        <dbReference type="EMBL" id="NUU77980.1"/>
    </source>
</evidence>
<accession>A0A7Y6EXZ5</accession>
<keyword evidence="2" id="KW-1185">Reference proteome</keyword>
<comment type="caution">
    <text evidence="1">The sequence shown here is derived from an EMBL/GenBank/DDBJ whole genome shotgun (WGS) entry which is preliminary data.</text>
</comment>
<dbReference type="RefSeq" id="WP_175397625.1">
    <property type="nucleotide sequence ID" value="NZ_JABMCB010000193.1"/>
</dbReference>
<gene>
    <name evidence="1" type="ORF">HP552_22460</name>
</gene>
<dbReference type="AlphaFoldDB" id="A0A7Y6EXZ5"/>
<dbReference type="EMBL" id="JABMCB010000193">
    <property type="protein sequence ID" value="NUU77980.1"/>
    <property type="molecule type" value="Genomic_DNA"/>
</dbReference>
<dbReference type="Proteomes" id="UP000526125">
    <property type="component" value="Unassembled WGS sequence"/>
</dbReference>
<evidence type="ECO:0008006" key="3">
    <source>
        <dbReference type="Google" id="ProtNLM"/>
    </source>
</evidence>
<proteinExistence type="predicted"/>